<dbReference type="AlphaFoldDB" id="A0A371GH52"/>
<keyword evidence="3" id="KW-1185">Reference proteome</keyword>
<dbReference type="EMBL" id="QJKJ01005541">
    <property type="protein sequence ID" value="RDX89889.1"/>
    <property type="molecule type" value="Genomic_DNA"/>
</dbReference>
<protein>
    <submittedName>
        <fullName evidence="2">Uncharacterized protein</fullName>
    </submittedName>
</protein>
<reference evidence="2" key="1">
    <citation type="submission" date="2018-05" db="EMBL/GenBank/DDBJ databases">
        <title>Draft genome of Mucuna pruriens seed.</title>
        <authorList>
            <person name="Nnadi N.E."/>
            <person name="Vos R."/>
            <person name="Hasami M.H."/>
            <person name="Devisetty U.K."/>
            <person name="Aguiy J.C."/>
        </authorList>
    </citation>
    <scope>NUCLEOTIDE SEQUENCE [LARGE SCALE GENOMIC DNA]</scope>
    <source>
        <strain evidence="2">JCA_2017</strain>
    </source>
</reference>
<proteinExistence type="predicted"/>
<organism evidence="2 3">
    <name type="scientific">Mucuna pruriens</name>
    <name type="common">Velvet bean</name>
    <name type="synonym">Dolichos pruriens</name>
    <dbReference type="NCBI Taxonomy" id="157652"/>
    <lineage>
        <taxon>Eukaryota</taxon>
        <taxon>Viridiplantae</taxon>
        <taxon>Streptophyta</taxon>
        <taxon>Embryophyta</taxon>
        <taxon>Tracheophyta</taxon>
        <taxon>Spermatophyta</taxon>
        <taxon>Magnoliopsida</taxon>
        <taxon>eudicotyledons</taxon>
        <taxon>Gunneridae</taxon>
        <taxon>Pentapetalae</taxon>
        <taxon>rosids</taxon>
        <taxon>fabids</taxon>
        <taxon>Fabales</taxon>
        <taxon>Fabaceae</taxon>
        <taxon>Papilionoideae</taxon>
        <taxon>50 kb inversion clade</taxon>
        <taxon>NPAAA clade</taxon>
        <taxon>indigoferoid/millettioid clade</taxon>
        <taxon>Phaseoleae</taxon>
        <taxon>Mucuna</taxon>
    </lineage>
</organism>
<accession>A0A371GH52</accession>
<feature type="compositionally biased region" description="Basic and acidic residues" evidence="1">
    <location>
        <begin position="54"/>
        <end position="70"/>
    </location>
</feature>
<evidence type="ECO:0000313" key="2">
    <source>
        <dbReference type="EMBL" id="RDX89889.1"/>
    </source>
</evidence>
<feature type="region of interest" description="Disordered" evidence="1">
    <location>
        <begin position="27"/>
        <end position="79"/>
    </location>
</feature>
<feature type="non-terminal residue" evidence="2">
    <location>
        <position position="1"/>
    </location>
</feature>
<name>A0A371GH52_MUCPR</name>
<evidence type="ECO:0000256" key="1">
    <source>
        <dbReference type="SAM" id="MobiDB-lite"/>
    </source>
</evidence>
<dbReference type="Proteomes" id="UP000257109">
    <property type="component" value="Unassembled WGS sequence"/>
</dbReference>
<sequence length="79" mass="8721">MLPYVLHGYRTSVRTRIRATPLFAGIRHKGGSPNRSGNTLIKGYSRGQIGGSRMDPKPARPTQLDKRKEVGGLMSRTTL</sequence>
<gene>
    <name evidence="2" type="ORF">CR513_28313</name>
</gene>
<evidence type="ECO:0000313" key="3">
    <source>
        <dbReference type="Proteomes" id="UP000257109"/>
    </source>
</evidence>
<comment type="caution">
    <text evidence="2">The sequence shown here is derived from an EMBL/GenBank/DDBJ whole genome shotgun (WGS) entry which is preliminary data.</text>
</comment>